<dbReference type="GO" id="GO:0016020">
    <property type="term" value="C:membrane"/>
    <property type="evidence" value="ECO:0007669"/>
    <property type="project" value="UniProtKB-SubCell"/>
</dbReference>
<feature type="signal peptide" evidence="5">
    <location>
        <begin position="1"/>
        <end position="18"/>
    </location>
</feature>
<evidence type="ECO:0000313" key="6">
    <source>
        <dbReference type="EMBL" id="CAG9792442.1"/>
    </source>
</evidence>
<organism evidence="6 7">
    <name type="scientific">Diatraea saccharalis</name>
    <name type="common">sugarcane borer</name>
    <dbReference type="NCBI Taxonomy" id="40085"/>
    <lineage>
        <taxon>Eukaryota</taxon>
        <taxon>Metazoa</taxon>
        <taxon>Ecdysozoa</taxon>
        <taxon>Arthropoda</taxon>
        <taxon>Hexapoda</taxon>
        <taxon>Insecta</taxon>
        <taxon>Pterygota</taxon>
        <taxon>Neoptera</taxon>
        <taxon>Endopterygota</taxon>
        <taxon>Lepidoptera</taxon>
        <taxon>Glossata</taxon>
        <taxon>Ditrysia</taxon>
        <taxon>Pyraloidea</taxon>
        <taxon>Crambidae</taxon>
        <taxon>Crambinae</taxon>
        <taxon>Diatraea</taxon>
    </lineage>
</organism>
<dbReference type="PROSITE" id="PS00375">
    <property type="entry name" value="UDPGT"/>
    <property type="match status" value="1"/>
</dbReference>
<dbReference type="PANTHER" id="PTHR48043">
    <property type="entry name" value="EG:EG0003.4 PROTEIN-RELATED"/>
    <property type="match status" value="1"/>
</dbReference>
<dbReference type="InterPro" id="IPR050271">
    <property type="entry name" value="UDP-glycosyltransferase"/>
</dbReference>
<keyword evidence="5" id="KW-0732">Signal</keyword>
<keyword evidence="2 4" id="KW-0328">Glycosyltransferase</keyword>
<keyword evidence="3 4" id="KW-0808">Transferase</keyword>
<dbReference type="InterPro" id="IPR035595">
    <property type="entry name" value="UDP_glycos_trans_CS"/>
</dbReference>
<evidence type="ECO:0000256" key="5">
    <source>
        <dbReference type="RuleBase" id="RU362059"/>
    </source>
</evidence>
<dbReference type="FunFam" id="3.40.50.2000:FF:000050">
    <property type="entry name" value="UDP-glucuronosyltransferase"/>
    <property type="match status" value="1"/>
</dbReference>
<keyword evidence="5" id="KW-0472">Membrane</keyword>
<protein>
    <recommendedName>
        <fullName evidence="5">UDP-glucuronosyltransferase</fullName>
        <ecNumber evidence="5">2.4.1.17</ecNumber>
    </recommendedName>
</protein>
<evidence type="ECO:0000256" key="1">
    <source>
        <dbReference type="ARBA" id="ARBA00009995"/>
    </source>
</evidence>
<comment type="subcellular location">
    <subcellularLocation>
        <location evidence="5">Membrane</location>
        <topology evidence="5">Single-pass membrane protein</topology>
    </subcellularLocation>
</comment>
<comment type="similarity">
    <text evidence="1 4">Belongs to the UDP-glycosyltransferase family.</text>
</comment>
<dbReference type="CDD" id="cd03784">
    <property type="entry name" value="GT1_Gtf-like"/>
    <property type="match status" value="1"/>
</dbReference>
<dbReference type="AlphaFoldDB" id="A0A9N9R9V9"/>
<feature type="chain" id="PRO_5040536847" description="UDP-glucuronosyltransferase" evidence="5">
    <location>
        <begin position="19"/>
        <end position="511"/>
    </location>
</feature>
<dbReference type="Proteomes" id="UP001153714">
    <property type="component" value="Chromosome 4"/>
</dbReference>
<dbReference type="GO" id="GO:0015020">
    <property type="term" value="F:glucuronosyltransferase activity"/>
    <property type="evidence" value="ECO:0007669"/>
    <property type="project" value="UniProtKB-EC"/>
</dbReference>
<evidence type="ECO:0000256" key="4">
    <source>
        <dbReference type="RuleBase" id="RU003718"/>
    </source>
</evidence>
<keyword evidence="5" id="KW-1133">Transmembrane helix</keyword>
<name>A0A9N9R9V9_9NEOP</name>
<sequence length="511" mass="58837">MRGILYVVLLLVIVVVNSDTANILAVYPTPSISHQIVFRPLTMELIKRGHKVVVLTTDPIYQISESPDNLTEIDVHDVSYDIWRKELYSSNTIQGNNNDIIPQVKILFSITLKLVEKQYNHEKIQKILKGKCKFDLLIHEAFCLSALIFSHILKVPVIQISSMGSVPDVLNIFGAPSHPLMFPYSVQQKIYDLTIRDKLRQLYIHYKFDKIAQDFERQTDIDSNVPTLGELKKNVDLMFLNVYPFWEMNRPAPPNFIYLGGLHQKAERELPKDIKTYLDSSTHGVIYISFGTNVDLALLPPHKIQILTNVFSKLPYDILWKWNENKLPGRSKNIKISKWLPQADLLKHHKVKLFITQGGLQSSDEAITAGVPLIGIPMLGDQWYNVEQYVHHGIGVRVDMETIDEEKFRNAINEILSNNSYRRNIVRLKRIIDDQPQTPLERAVWWTEYVIRHGGAKHLRSPAANISWTEYLELELVFYLLTICMIIIVAIILILYRLIGVKKINGKLKSS</sequence>
<dbReference type="Gene3D" id="3.40.50.2000">
    <property type="entry name" value="Glycogen Phosphorylase B"/>
    <property type="match status" value="2"/>
</dbReference>
<proteinExistence type="inferred from homology"/>
<reference evidence="6" key="1">
    <citation type="submission" date="2021-12" db="EMBL/GenBank/DDBJ databases">
        <authorList>
            <person name="King R."/>
        </authorList>
    </citation>
    <scope>NUCLEOTIDE SEQUENCE</scope>
</reference>
<keyword evidence="7" id="KW-1185">Reference proteome</keyword>
<keyword evidence="5" id="KW-0812">Transmembrane</keyword>
<comment type="catalytic activity">
    <reaction evidence="5">
        <text>glucuronate acceptor + UDP-alpha-D-glucuronate = acceptor beta-D-glucuronoside + UDP + H(+)</text>
        <dbReference type="Rhea" id="RHEA:21032"/>
        <dbReference type="ChEBI" id="CHEBI:15378"/>
        <dbReference type="ChEBI" id="CHEBI:58052"/>
        <dbReference type="ChEBI" id="CHEBI:58223"/>
        <dbReference type="ChEBI" id="CHEBI:132367"/>
        <dbReference type="ChEBI" id="CHEBI:132368"/>
        <dbReference type="EC" id="2.4.1.17"/>
    </reaction>
</comment>
<dbReference type="OrthoDB" id="5835829at2759"/>
<gene>
    <name evidence="6" type="ORF">DIATSA_LOCUS9971</name>
</gene>
<dbReference type="PANTHER" id="PTHR48043:SF159">
    <property type="entry name" value="EG:EG0003.4 PROTEIN-RELATED"/>
    <property type="match status" value="1"/>
</dbReference>
<feature type="transmembrane region" description="Helical" evidence="5">
    <location>
        <begin position="476"/>
        <end position="499"/>
    </location>
</feature>
<dbReference type="InterPro" id="IPR002213">
    <property type="entry name" value="UDP_glucos_trans"/>
</dbReference>
<dbReference type="EC" id="2.4.1.17" evidence="5"/>
<accession>A0A9N9R9V9</accession>
<evidence type="ECO:0000256" key="3">
    <source>
        <dbReference type="ARBA" id="ARBA00022679"/>
    </source>
</evidence>
<dbReference type="EMBL" id="OU893335">
    <property type="protein sequence ID" value="CAG9792442.1"/>
    <property type="molecule type" value="Genomic_DNA"/>
</dbReference>
<evidence type="ECO:0000256" key="2">
    <source>
        <dbReference type="ARBA" id="ARBA00022676"/>
    </source>
</evidence>
<dbReference type="SUPFAM" id="SSF53756">
    <property type="entry name" value="UDP-Glycosyltransferase/glycogen phosphorylase"/>
    <property type="match status" value="1"/>
</dbReference>
<dbReference type="Pfam" id="PF00201">
    <property type="entry name" value="UDPGT"/>
    <property type="match status" value="1"/>
</dbReference>
<evidence type="ECO:0000313" key="7">
    <source>
        <dbReference type="Proteomes" id="UP001153714"/>
    </source>
</evidence>
<reference evidence="6" key="2">
    <citation type="submission" date="2022-10" db="EMBL/GenBank/DDBJ databases">
        <authorList>
            <consortium name="ENA_rothamsted_submissions"/>
            <consortium name="culmorum"/>
            <person name="King R."/>
        </authorList>
    </citation>
    <scope>NUCLEOTIDE SEQUENCE</scope>
</reference>